<dbReference type="OrthoDB" id="10264738at2759"/>
<evidence type="ECO:0000256" key="5">
    <source>
        <dbReference type="ARBA" id="ARBA00022723"/>
    </source>
</evidence>
<dbReference type="Gramene" id="TraesCS4A03G1105800.1">
    <property type="protein sequence ID" value="TraesCS4A03G1105800.1.CDS"/>
    <property type="gene ID" value="TraesCS4A03G1105800"/>
</dbReference>
<evidence type="ECO:0000256" key="1">
    <source>
        <dbReference type="ARBA" id="ARBA00001936"/>
    </source>
</evidence>
<dbReference type="SMR" id="A0A3B6I2E7"/>
<evidence type="ECO:0000256" key="3">
    <source>
        <dbReference type="ARBA" id="ARBA00006702"/>
    </source>
</evidence>
<comment type="cofactor">
    <cofactor evidence="1">
        <name>Mn(2+)</name>
        <dbReference type="ChEBI" id="CHEBI:29035"/>
    </cofactor>
</comment>
<dbReference type="InterPro" id="IPR015655">
    <property type="entry name" value="PP2C"/>
</dbReference>
<dbReference type="GO" id="GO:0046872">
    <property type="term" value="F:metal ion binding"/>
    <property type="evidence" value="ECO:0007669"/>
    <property type="project" value="UniProtKB-KW"/>
</dbReference>
<keyword evidence="9" id="KW-0464">Manganese</keyword>
<evidence type="ECO:0000313" key="15">
    <source>
        <dbReference type="EnsemblPlants" id="TraesCS4A02G443400.1"/>
    </source>
</evidence>
<evidence type="ECO:0000313" key="16">
    <source>
        <dbReference type="Proteomes" id="UP000019116"/>
    </source>
</evidence>
<dbReference type="Gramene" id="TraesCS4A02G443400.1">
    <property type="protein sequence ID" value="TraesCS4A02G443400.1"/>
    <property type="gene ID" value="TraesCS4A02G443400"/>
</dbReference>
<evidence type="ECO:0000259" key="14">
    <source>
        <dbReference type="PROSITE" id="PS51746"/>
    </source>
</evidence>
<dbReference type="KEGG" id="taes:123083361"/>
<keyword evidence="7" id="KW-0460">Magnesium</keyword>
<evidence type="ECO:0000256" key="10">
    <source>
        <dbReference type="ARBA" id="ARBA00047761"/>
    </source>
</evidence>
<keyword evidence="5" id="KW-0479">Metal-binding</keyword>
<comment type="catalytic activity">
    <reaction evidence="10">
        <text>O-phospho-L-seryl-[protein] + H2O = L-seryl-[protein] + phosphate</text>
        <dbReference type="Rhea" id="RHEA:20629"/>
        <dbReference type="Rhea" id="RHEA-COMP:9863"/>
        <dbReference type="Rhea" id="RHEA-COMP:11604"/>
        <dbReference type="ChEBI" id="CHEBI:15377"/>
        <dbReference type="ChEBI" id="CHEBI:29999"/>
        <dbReference type="ChEBI" id="CHEBI:43474"/>
        <dbReference type="ChEBI" id="CHEBI:83421"/>
        <dbReference type="EC" id="3.1.3.16"/>
    </reaction>
</comment>
<dbReference type="InterPro" id="IPR000222">
    <property type="entry name" value="PP2C_BS"/>
</dbReference>
<evidence type="ECO:0000256" key="9">
    <source>
        <dbReference type="ARBA" id="ARBA00023211"/>
    </source>
</evidence>
<dbReference type="Gene3D" id="3.60.40.10">
    <property type="entry name" value="PPM-type phosphatase domain"/>
    <property type="match status" value="1"/>
</dbReference>
<dbReference type="RefSeq" id="XP_044361359.1">
    <property type="nucleotide sequence ID" value="XM_044505424.1"/>
</dbReference>
<dbReference type="GO" id="GO:0004722">
    <property type="term" value="F:protein serine/threonine phosphatase activity"/>
    <property type="evidence" value="ECO:0000318"/>
    <property type="project" value="GO_Central"/>
</dbReference>
<dbReference type="InterPro" id="IPR001932">
    <property type="entry name" value="PPM-type_phosphatase-like_dom"/>
</dbReference>
<evidence type="ECO:0000256" key="13">
    <source>
        <dbReference type="SAM" id="MobiDB-lite"/>
    </source>
</evidence>
<keyword evidence="6 12" id="KW-0378">Hydrolase</keyword>
<accession>A0A3B6I2E7</accession>
<feature type="region of interest" description="Disordered" evidence="13">
    <location>
        <begin position="44"/>
        <end position="69"/>
    </location>
</feature>
<comment type="similarity">
    <text evidence="3 12">Belongs to the PP2C family.</text>
</comment>
<dbReference type="PROSITE" id="PS01032">
    <property type="entry name" value="PPM_1"/>
    <property type="match status" value="1"/>
</dbReference>
<gene>
    <name evidence="15" type="primary">LOC123083361</name>
</gene>
<evidence type="ECO:0000256" key="6">
    <source>
        <dbReference type="ARBA" id="ARBA00022801"/>
    </source>
</evidence>
<dbReference type="CDD" id="cd00143">
    <property type="entry name" value="PP2Cc"/>
    <property type="match status" value="1"/>
</dbReference>
<name>A0A3B6I2E7_WHEAT</name>
<dbReference type="PROSITE" id="PS51746">
    <property type="entry name" value="PPM_2"/>
    <property type="match status" value="1"/>
</dbReference>
<reference evidence="15" key="2">
    <citation type="submission" date="2018-10" db="UniProtKB">
        <authorList>
            <consortium name="EnsemblPlants"/>
        </authorList>
    </citation>
    <scope>IDENTIFICATION</scope>
</reference>
<evidence type="ECO:0000256" key="11">
    <source>
        <dbReference type="ARBA" id="ARBA00048336"/>
    </source>
</evidence>
<comment type="cofactor">
    <cofactor evidence="2">
        <name>Mg(2+)</name>
        <dbReference type="ChEBI" id="CHEBI:18420"/>
    </cofactor>
</comment>
<dbReference type="Pfam" id="PF00481">
    <property type="entry name" value="PP2C"/>
    <property type="match status" value="1"/>
</dbReference>
<dbReference type="EC" id="3.1.3.16" evidence="4"/>
<dbReference type="Proteomes" id="UP000019116">
    <property type="component" value="Chromosome 4A"/>
</dbReference>
<keyword evidence="8 12" id="KW-0904">Protein phosphatase</keyword>
<evidence type="ECO:0000256" key="12">
    <source>
        <dbReference type="RuleBase" id="RU003465"/>
    </source>
</evidence>
<feature type="domain" description="PPM-type phosphatase" evidence="14">
    <location>
        <begin position="80"/>
        <end position="363"/>
    </location>
</feature>
<evidence type="ECO:0000256" key="8">
    <source>
        <dbReference type="ARBA" id="ARBA00022912"/>
    </source>
</evidence>
<dbReference type="AlphaFoldDB" id="A0A3B6I2E7"/>
<reference evidence="15" key="1">
    <citation type="submission" date="2018-08" db="EMBL/GenBank/DDBJ databases">
        <authorList>
            <person name="Rossello M."/>
        </authorList>
    </citation>
    <scope>NUCLEOTIDE SEQUENCE [LARGE SCALE GENOMIC DNA]</scope>
    <source>
        <strain evidence="15">cv. Chinese Spring</strain>
    </source>
</reference>
<keyword evidence="16" id="KW-1185">Reference proteome</keyword>
<dbReference type="Gramene" id="TraesKAR4A01G0458540.1">
    <property type="protein sequence ID" value="cds.TraesKAR4A01G0458540.1"/>
    <property type="gene ID" value="TraesKAR4A01G0458540"/>
</dbReference>
<proteinExistence type="inferred from homology"/>
<evidence type="ECO:0000256" key="4">
    <source>
        <dbReference type="ARBA" id="ARBA00013081"/>
    </source>
</evidence>
<dbReference type="SMART" id="SM00332">
    <property type="entry name" value="PP2Cc"/>
    <property type="match status" value="1"/>
</dbReference>
<dbReference type="SUPFAM" id="SSF81606">
    <property type="entry name" value="PP2C-like"/>
    <property type="match status" value="1"/>
</dbReference>
<comment type="catalytic activity">
    <reaction evidence="11">
        <text>O-phospho-L-threonyl-[protein] + H2O = L-threonyl-[protein] + phosphate</text>
        <dbReference type="Rhea" id="RHEA:47004"/>
        <dbReference type="Rhea" id="RHEA-COMP:11060"/>
        <dbReference type="Rhea" id="RHEA-COMP:11605"/>
        <dbReference type="ChEBI" id="CHEBI:15377"/>
        <dbReference type="ChEBI" id="CHEBI:30013"/>
        <dbReference type="ChEBI" id="CHEBI:43474"/>
        <dbReference type="ChEBI" id="CHEBI:61977"/>
        <dbReference type="EC" id="3.1.3.16"/>
    </reaction>
</comment>
<dbReference type="STRING" id="4565.A0A3B6I2E7"/>
<evidence type="ECO:0000256" key="7">
    <source>
        <dbReference type="ARBA" id="ARBA00022842"/>
    </source>
</evidence>
<protein>
    <recommendedName>
        <fullName evidence="4">protein-serine/threonine phosphatase</fullName>
        <ecNumber evidence="4">3.1.3.16</ecNumber>
    </recommendedName>
</protein>
<evidence type="ECO:0000256" key="2">
    <source>
        <dbReference type="ARBA" id="ARBA00001946"/>
    </source>
</evidence>
<organism evidence="15">
    <name type="scientific">Triticum aestivum</name>
    <name type="common">Wheat</name>
    <dbReference type="NCBI Taxonomy" id="4565"/>
    <lineage>
        <taxon>Eukaryota</taxon>
        <taxon>Viridiplantae</taxon>
        <taxon>Streptophyta</taxon>
        <taxon>Embryophyta</taxon>
        <taxon>Tracheophyta</taxon>
        <taxon>Spermatophyta</taxon>
        <taxon>Magnoliopsida</taxon>
        <taxon>Liliopsida</taxon>
        <taxon>Poales</taxon>
        <taxon>Poaceae</taxon>
        <taxon>BOP clade</taxon>
        <taxon>Pooideae</taxon>
        <taxon>Triticodae</taxon>
        <taxon>Triticeae</taxon>
        <taxon>Triticinae</taxon>
        <taxon>Triticum</taxon>
    </lineage>
</organism>
<dbReference type="GO" id="GO:1902531">
    <property type="term" value="P:regulation of intracellular signal transduction"/>
    <property type="evidence" value="ECO:0000318"/>
    <property type="project" value="GO_Central"/>
</dbReference>
<dbReference type="InterPro" id="IPR036457">
    <property type="entry name" value="PPM-type-like_dom_sf"/>
</dbReference>
<dbReference type="GeneID" id="123083361"/>
<sequence>MLCCFSTRARPAQPAPLSRDRSVVMASNSANNLLVAGEGGADRALGSQERRLRRRRGGSAQVAEQSEAPDTKLAARWRGAYGAAGMVGSYRKIMEDKVSLHPSFFTWVDGSRMHFFAVFDGHGGPEVSALCRDHMHAILADELARAAAAYQKEHQQDEEAEHRAWKAALTRSFVRADELGASGVPRGTIGGSTAVVALLVRSRIIVANCGDSRAVLCRAGRAIPLSGDHRLDRPEEMARVTAAGGVVFNYGGVLRVQGILAKTRALGHTLLKPEVICEPEITITARSEDDDFMILASDGLWDVMSNTVACSETWKCLEDKSTNVGTMVGREEEVRCICAAFHLTDLAFRMHSRDYICVVVIVLKMRG</sequence>
<dbReference type="PANTHER" id="PTHR47992">
    <property type="entry name" value="PROTEIN PHOSPHATASE"/>
    <property type="match status" value="1"/>
</dbReference>
<dbReference type="EnsemblPlants" id="TraesCS4A02G443400.1">
    <property type="protein sequence ID" value="TraesCS4A02G443400.1"/>
    <property type="gene ID" value="TraesCS4A02G443400"/>
</dbReference>